<gene>
    <name evidence="1" type="ORF">ID875_06940</name>
</gene>
<protein>
    <submittedName>
        <fullName evidence="1">Uncharacterized protein</fullName>
    </submittedName>
</protein>
<proteinExistence type="predicted"/>
<accession>A0A927BJ44</accession>
<reference evidence="1" key="1">
    <citation type="journal article" date="2020" name="PLoS ONE">
        <title>Isolation and characterization of Streptomyces bacteriophages and Streptomyces strains encoding biosynthetic arsenals: Streptomyces strains and phages for antibiotic discovery.</title>
        <authorList>
            <person name="Montano E.T."/>
            <person name="Nideffer J.F."/>
            <person name="Brumage L."/>
            <person name="Erb M."/>
            <person name="Derman A.I."/>
            <person name="Davis J.P."/>
            <person name="Estrada E."/>
            <person name="Fu S."/>
            <person name="Le D."/>
            <person name="Vuppala A."/>
            <person name="Tran C."/>
            <person name="Luterstein E."/>
            <person name="Lakkaraju S."/>
            <person name="Panchagnula S."/>
            <person name="Ren C."/>
            <person name="Doan J."/>
            <person name="Tran S."/>
            <person name="Soriano J."/>
            <person name="Fujita Y."/>
            <person name="Gutala P."/>
            <person name="Fujii Q."/>
            <person name="Lee M."/>
            <person name="Bui A."/>
            <person name="Villarreal C."/>
            <person name="Shing S.R."/>
            <person name="Kim S."/>
            <person name="Freeman D."/>
            <person name="Racha V."/>
            <person name="Ho A."/>
            <person name="Kumar P."/>
            <person name="Falah K."/>
            <person name="Dawson T."/>
            <person name="Enustun E."/>
            <person name="Prichard A."/>
            <person name="Gomez A."/>
            <person name="Khanna K."/>
            <person name="Trigg S."/>
            <person name="Fernandez L."/>
            <person name="Pogliano K."/>
            <person name="Pogliano J."/>
        </authorList>
    </citation>
    <scope>NUCLEOTIDE SEQUENCE</scope>
    <source>
        <strain evidence="1">QF2</strain>
    </source>
</reference>
<comment type="caution">
    <text evidence="1">The sequence shown here is derived from an EMBL/GenBank/DDBJ whole genome shotgun (WGS) entry which is preliminary data.</text>
</comment>
<organism evidence="1">
    <name type="scientific">Streptomyces globisporus</name>
    <dbReference type="NCBI Taxonomy" id="1908"/>
    <lineage>
        <taxon>Bacteria</taxon>
        <taxon>Bacillati</taxon>
        <taxon>Actinomycetota</taxon>
        <taxon>Actinomycetes</taxon>
        <taxon>Kitasatosporales</taxon>
        <taxon>Streptomycetaceae</taxon>
        <taxon>Streptomyces</taxon>
    </lineage>
</organism>
<name>A0A927BJ44_STRGL</name>
<evidence type="ECO:0000313" key="1">
    <source>
        <dbReference type="EMBL" id="MBD2828144.1"/>
    </source>
</evidence>
<dbReference type="AlphaFoldDB" id="A0A927BJ44"/>
<dbReference type="EMBL" id="JACWUS010000001">
    <property type="protein sequence ID" value="MBD2828144.1"/>
    <property type="molecule type" value="Genomic_DNA"/>
</dbReference>
<sequence>MAESIKATLGRREFYRNRASESVVTSIEGQEIPQEVDDLIDNKMYRNKFKSLIRKGHLQDLLDLAEVAKDKDTPSRWFAKSTRTTPVPGNEGKPTHWERSLKFLAKLRKVRRVVEQIGTRLKVPANSVNAVFKAAWKHQDAAVRLSVEAAERGKTDSFKYFCRIALNPKTTAA</sequence>